<reference evidence="1" key="1">
    <citation type="journal article" date="2014" name="Int. J. Syst. Evol. Microbiol.">
        <title>Complete genome sequence of Corynebacterium casei LMG S-19264T (=DSM 44701T), isolated from a smear-ripened cheese.</title>
        <authorList>
            <consortium name="US DOE Joint Genome Institute (JGI-PGF)"/>
            <person name="Walter F."/>
            <person name="Albersmeier A."/>
            <person name="Kalinowski J."/>
            <person name="Ruckert C."/>
        </authorList>
    </citation>
    <scope>NUCLEOTIDE SEQUENCE</scope>
    <source>
        <strain evidence="1">CGMCC 1.12997</strain>
    </source>
</reference>
<evidence type="ECO:0000313" key="1">
    <source>
        <dbReference type="EMBL" id="GGG88344.1"/>
    </source>
</evidence>
<gene>
    <name evidence="1" type="ORF">GCM10011585_35520</name>
</gene>
<dbReference type="EMBL" id="BMGT01000004">
    <property type="protein sequence ID" value="GGG88344.1"/>
    <property type="molecule type" value="Genomic_DNA"/>
</dbReference>
<sequence length="90" mass="10786">MEERDFFDERPEQRTHMMTCPHCGQQDEYQLSWLVRRKKSQLPRGADDRDRARFAKAQSYMVRRDDMVGCKNVRCRKRFDVAGIQSVAFI</sequence>
<protein>
    <submittedName>
        <fullName evidence="1">Uncharacterized protein</fullName>
    </submittedName>
</protein>
<organism evidence="1 2">
    <name type="scientific">Edaphobacter dinghuensis</name>
    <dbReference type="NCBI Taxonomy" id="1560005"/>
    <lineage>
        <taxon>Bacteria</taxon>
        <taxon>Pseudomonadati</taxon>
        <taxon>Acidobacteriota</taxon>
        <taxon>Terriglobia</taxon>
        <taxon>Terriglobales</taxon>
        <taxon>Acidobacteriaceae</taxon>
        <taxon>Edaphobacter</taxon>
    </lineage>
</organism>
<accession>A0A917HS02</accession>
<proteinExistence type="predicted"/>
<dbReference type="Proteomes" id="UP000647241">
    <property type="component" value="Unassembled WGS sequence"/>
</dbReference>
<keyword evidence="2" id="KW-1185">Reference proteome</keyword>
<dbReference type="RefSeq" id="WP_188555573.1">
    <property type="nucleotide sequence ID" value="NZ_BMGT01000004.1"/>
</dbReference>
<reference evidence="1" key="2">
    <citation type="submission" date="2020-09" db="EMBL/GenBank/DDBJ databases">
        <authorList>
            <person name="Sun Q."/>
            <person name="Zhou Y."/>
        </authorList>
    </citation>
    <scope>NUCLEOTIDE SEQUENCE</scope>
    <source>
        <strain evidence="1">CGMCC 1.12997</strain>
    </source>
</reference>
<comment type="caution">
    <text evidence="1">The sequence shown here is derived from an EMBL/GenBank/DDBJ whole genome shotgun (WGS) entry which is preliminary data.</text>
</comment>
<dbReference type="AlphaFoldDB" id="A0A917HS02"/>
<name>A0A917HS02_9BACT</name>
<evidence type="ECO:0000313" key="2">
    <source>
        <dbReference type="Proteomes" id="UP000647241"/>
    </source>
</evidence>